<evidence type="ECO:0000313" key="1">
    <source>
        <dbReference type="EMBL" id="MCM2388161.1"/>
    </source>
</evidence>
<dbReference type="Proteomes" id="UP001431429">
    <property type="component" value="Unassembled WGS sequence"/>
</dbReference>
<reference evidence="1" key="1">
    <citation type="submission" date="2022-06" db="EMBL/GenBank/DDBJ databases">
        <title>Genome public.</title>
        <authorList>
            <person name="Sun Q."/>
        </authorList>
    </citation>
    <scope>NUCLEOTIDE SEQUENCE</scope>
    <source>
        <strain evidence="1">CWNU-1</strain>
    </source>
</reference>
<name>A0ABT0UJ05_9ACTN</name>
<dbReference type="Gene3D" id="3.90.1700.10">
    <property type="entry name" value="v583 domain like"/>
    <property type="match status" value="1"/>
</dbReference>
<dbReference type="InterPro" id="IPR009499">
    <property type="entry name" value="AllG-like"/>
</dbReference>
<dbReference type="InterPro" id="IPR024033">
    <property type="entry name" value="OXTCase_su_AllG_h-dom"/>
</dbReference>
<sequence length="416" mass="42876">MPGQTETTPASAQASIDALNTTEVILHRVCKAGEVTGSVTGRHFLHAGPPIDPADIPGPMRGAIIGGLLLEREAASVAEAEAIIDRGEVGISPCHDAGAVGAMAGIITPSTPVVVAAAGDTRTFSPLNEGIEGAVRYGSYDDATLARLRWLGDVLAPALDEAVQNSDPLDLLHLVAEGLRRGDDCHNRLVATSAALLVTLTPGLLRGSSDREGLARITAVMARNGHFALPFAISAAKAVTLAAAGFDGSPVVTAMAGNGREFGIRVSGLGDRWFTVPSPIGNPVLLDGAALDDVTPTMGDSMIAETAGFGAFAMTAAPAIMSFVGGDMELAQGITRRMREICAGTSTRFLIPGEDFRGTPLGIDVHRVRATGIEPVINNGLAHRDPGRGRVGAGITPIPVEPFAEASRALEEAGRR</sequence>
<gene>
    <name evidence="1" type="ORF">NBG84_07530</name>
</gene>
<dbReference type="Pfam" id="PF06545">
    <property type="entry name" value="AllG"/>
    <property type="match status" value="1"/>
</dbReference>
<keyword evidence="2" id="KW-1185">Reference proteome</keyword>
<dbReference type="EMBL" id="JAMQAW010000007">
    <property type="protein sequence ID" value="MCM2388161.1"/>
    <property type="molecule type" value="Genomic_DNA"/>
</dbReference>
<evidence type="ECO:0000313" key="2">
    <source>
        <dbReference type="Proteomes" id="UP001431429"/>
    </source>
</evidence>
<accession>A0ABT0UJ05</accession>
<dbReference type="Gene3D" id="1.10.10.660">
    <property type="entry name" value="conserved protein of unknown function from Enterococcus faecalis V583"/>
    <property type="match status" value="1"/>
</dbReference>
<proteinExistence type="predicted"/>
<comment type="caution">
    <text evidence="1">The sequence shown here is derived from an EMBL/GenBank/DDBJ whole genome shotgun (WGS) entry which is preliminary data.</text>
</comment>
<organism evidence="1 2">
    <name type="scientific">Streptomyces albipurpureus</name>
    <dbReference type="NCBI Taxonomy" id="2897419"/>
    <lineage>
        <taxon>Bacteria</taxon>
        <taxon>Bacillati</taxon>
        <taxon>Actinomycetota</taxon>
        <taxon>Actinomycetes</taxon>
        <taxon>Kitasatosporales</taxon>
        <taxon>Streptomycetaceae</taxon>
        <taxon>Streptomyces</taxon>
    </lineage>
</organism>
<dbReference type="RefSeq" id="WP_250918515.1">
    <property type="nucleotide sequence ID" value="NZ_JAMQAW010000007.1"/>
</dbReference>
<dbReference type="Gene3D" id="3.90.1710.10">
    <property type="entry name" value="Enterococcus faecalis V583 domain"/>
    <property type="match status" value="1"/>
</dbReference>
<protein>
    <submittedName>
        <fullName evidence="1">DUF1116 domain-containing protein</fullName>
    </submittedName>
</protein>